<dbReference type="EMBL" id="BMAO01038817">
    <property type="protein sequence ID" value="GFR27316.1"/>
    <property type="molecule type" value="Genomic_DNA"/>
</dbReference>
<dbReference type="AlphaFoldDB" id="A0A8X6HNL5"/>
<organism evidence="4 5">
    <name type="scientific">Trichonephila clavata</name>
    <name type="common">Joro spider</name>
    <name type="synonym">Nephila clavata</name>
    <dbReference type="NCBI Taxonomy" id="2740835"/>
    <lineage>
        <taxon>Eukaryota</taxon>
        <taxon>Metazoa</taxon>
        <taxon>Ecdysozoa</taxon>
        <taxon>Arthropoda</taxon>
        <taxon>Chelicerata</taxon>
        <taxon>Arachnida</taxon>
        <taxon>Araneae</taxon>
        <taxon>Araneomorphae</taxon>
        <taxon>Entelegynae</taxon>
        <taxon>Araneoidea</taxon>
        <taxon>Nephilidae</taxon>
        <taxon>Trichonephila</taxon>
    </lineage>
</organism>
<name>A0A8X6HNL5_TRICU</name>
<evidence type="ECO:0000313" key="2">
    <source>
        <dbReference type="EMBL" id="GFQ91791.1"/>
    </source>
</evidence>
<keyword evidence="5" id="KW-1185">Reference proteome</keyword>
<dbReference type="EMBL" id="BMAO01004026">
    <property type="protein sequence ID" value="GFQ91791.1"/>
    <property type="molecule type" value="Genomic_DNA"/>
</dbReference>
<dbReference type="EMBL" id="BMAO01038817">
    <property type="protein sequence ID" value="GFR27313.1"/>
    <property type="molecule type" value="Genomic_DNA"/>
</dbReference>
<sequence>MGLVITTFQILGAFVRVNHQLCQYTFETHTQRPNNWIRTPFLLAARYRGSYIKSMDPYRTLELCHQHPSAAFVEELHLGSDLTPVRIGKK</sequence>
<dbReference type="Proteomes" id="UP000887116">
    <property type="component" value="Unassembled WGS sequence"/>
</dbReference>
<dbReference type="EMBL" id="BMAO01004026">
    <property type="protein sequence ID" value="GFQ91789.1"/>
    <property type="molecule type" value="Genomic_DNA"/>
</dbReference>
<comment type="caution">
    <text evidence="4">The sequence shown here is derived from an EMBL/GenBank/DDBJ whole genome shotgun (WGS) entry which is preliminary data.</text>
</comment>
<accession>A0A8X6HNL5</accession>
<gene>
    <name evidence="1" type="ORF">TNCT_485901</name>
    <name evidence="2" type="ORF">TNCT_485911</name>
    <name evidence="3" type="ORF">TNCT_93761</name>
    <name evidence="4" type="ORF">TNCT_93771</name>
</gene>
<evidence type="ECO:0000313" key="5">
    <source>
        <dbReference type="Proteomes" id="UP000887116"/>
    </source>
</evidence>
<proteinExistence type="predicted"/>
<protein>
    <submittedName>
        <fullName evidence="4">Uncharacterized protein</fullName>
    </submittedName>
</protein>
<evidence type="ECO:0000313" key="1">
    <source>
        <dbReference type="EMBL" id="GFQ91789.1"/>
    </source>
</evidence>
<reference evidence="4" key="1">
    <citation type="submission" date="2020-07" db="EMBL/GenBank/DDBJ databases">
        <title>Multicomponent nature underlies the extraordinary mechanical properties of spider dragline silk.</title>
        <authorList>
            <person name="Kono N."/>
            <person name="Nakamura H."/>
            <person name="Mori M."/>
            <person name="Yoshida Y."/>
            <person name="Ohtoshi R."/>
            <person name="Malay A.D."/>
            <person name="Moran D.A.P."/>
            <person name="Tomita M."/>
            <person name="Numata K."/>
            <person name="Arakawa K."/>
        </authorList>
    </citation>
    <scope>NUCLEOTIDE SEQUENCE</scope>
</reference>
<evidence type="ECO:0000313" key="4">
    <source>
        <dbReference type="EMBL" id="GFR27316.1"/>
    </source>
</evidence>
<evidence type="ECO:0000313" key="3">
    <source>
        <dbReference type="EMBL" id="GFR27313.1"/>
    </source>
</evidence>